<sequence>MSKLTKRLKLKSKSGHMIFLPFQIDYYNLEIFSKKSKNNQILIHFVSISSIDSLIIKKKFRLPYPLSYGSHSRYILKTCDVKVMFNFNY</sequence>
<organism evidence="1 2">
    <name type="scientific">Brachionus plicatilis</name>
    <name type="common">Marine rotifer</name>
    <name type="synonym">Brachionus muelleri</name>
    <dbReference type="NCBI Taxonomy" id="10195"/>
    <lineage>
        <taxon>Eukaryota</taxon>
        <taxon>Metazoa</taxon>
        <taxon>Spiralia</taxon>
        <taxon>Gnathifera</taxon>
        <taxon>Rotifera</taxon>
        <taxon>Eurotatoria</taxon>
        <taxon>Monogononta</taxon>
        <taxon>Pseudotrocha</taxon>
        <taxon>Ploima</taxon>
        <taxon>Brachionidae</taxon>
        <taxon>Brachionus</taxon>
    </lineage>
</organism>
<reference evidence="1 2" key="1">
    <citation type="journal article" date="2018" name="Sci. Rep.">
        <title>Genomic signatures of local adaptation to the degree of environmental predictability in rotifers.</title>
        <authorList>
            <person name="Franch-Gras L."/>
            <person name="Hahn C."/>
            <person name="Garcia-Roger E.M."/>
            <person name="Carmona M.J."/>
            <person name="Serra M."/>
            <person name="Gomez A."/>
        </authorList>
    </citation>
    <scope>NUCLEOTIDE SEQUENCE [LARGE SCALE GENOMIC DNA]</scope>
    <source>
        <strain evidence="1">HYR1</strain>
    </source>
</reference>
<name>A0A3M7PIP5_BRAPC</name>
<evidence type="ECO:0000313" key="2">
    <source>
        <dbReference type="Proteomes" id="UP000276133"/>
    </source>
</evidence>
<evidence type="ECO:0000313" key="1">
    <source>
        <dbReference type="EMBL" id="RMZ98986.1"/>
    </source>
</evidence>
<accession>A0A3M7PIP5</accession>
<keyword evidence="2" id="KW-1185">Reference proteome</keyword>
<gene>
    <name evidence="1" type="ORF">BpHYR1_025663</name>
</gene>
<comment type="caution">
    <text evidence="1">The sequence shown here is derived from an EMBL/GenBank/DDBJ whole genome shotgun (WGS) entry which is preliminary data.</text>
</comment>
<dbReference type="AlphaFoldDB" id="A0A3M7PIP5"/>
<proteinExistence type="predicted"/>
<dbReference type="EMBL" id="REGN01010459">
    <property type="protein sequence ID" value="RMZ98986.1"/>
    <property type="molecule type" value="Genomic_DNA"/>
</dbReference>
<protein>
    <submittedName>
        <fullName evidence="1">Uncharacterized protein</fullName>
    </submittedName>
</protein>
<dbReference type="Proteomes" id="UP000276133">
    <property type="component" value="Unassembled WGS sequence"/>
</dbReference>